<keyword evidence="2" id="KW-0812">Transmembrane</keyword>
<feature type="transmembrane region" description="Helical" evidence="2">
    <location>
        <begin position="5"/>
        <end position="23"/>
    </location>
</feature>
<feature type="domain" description="Cell envelope-related transcriptional attenuator" evidence="3">
    <location>
        <begin position="91"/>
        <end position="171"/>
    </location>
</feature>
<dbReference type="Gene3D" id="3.30.70.2390">
    <property type="match status" value="1"/>
</dbReference>
<dbReference type="PANTHER" id="PTHR33392:SF6">
    <property type="entry name" value="POLYISOPRENYL-TEICHOIC ACID--PEPTIDOGLYCAN TEICHOIC ACID TRANSFERASE TAGU"/>
    <property type="match status" value="1"/>
</dbReference>
<dbReference type="AlphaFoldDB" id="A0A2S1LXX7"/>
<reference evidence="5 6" key="1">
    <citation type="submission" date="2018-01" db="EMBL/GenBank/DDBJ databases">
        <title>Genome sequence of Borrelia tachyglossi.</title>
        <authorList>
            <person name="Gofton A.W."/>
        </authorList>
    </citation>
    <scope>NUCLEOTIDE SEQUENCE [LARGE SCALE GENOMIC DNA]</scope>
    <source>
        <strain evidence="5 6">Bc-F10-1268</strain>
    </source>
</reference>
<evidence type="ECO:0000259" key="3">
    <source>
        <dbReference type="Pfam" id="PF03816"/>
    </source>
</evidence>
<dbReference type="EMBL" id="CP025785">
    <property type="protein sequence ID" value="AWG43131.1"/>
    <property type="molecule type" value="Genomic_DNA"/>
</dbReference>
<evidence type="ECO:0000256" key="2">
    <source>
        <dbReference type="SAM" id="Phobius"/>
    </source>
</evidence>
<evidence type="ECO:0000256" key="1">
    <source>
        <dbReference type="ARBA" id="ARBA00006068"/>
    </source>
</evidence>
<accession>A0A2S1LXX7</accession>
<evidence type="ECO:0000313" key="6">
    <source>
        <dbReference type="Proteomes" id="UP000244655"/>
    </source>
</evidence>
<dbReference type="OrthoDB" id="362782at2"/>
<evidence type="ECO:0000313" key="5">
    <source>
        <dbReference type="EMBL" id="AWG43131.1"/>
    </source>
</evidence>
<dbReference type="PANTHER" id="PTHR33392">
    <property type="entry name" value="POLYISOPRENYL-TEICHOIC ACID--PEPTIDOGLYCAN TEICHOIC ACID TRANSFERASE TAGU"/>
    <property type="match status" value="1"/>
</dbReference>
<feature type="domain" description="LytR/CpsA/Psr regulator C-terminal" evidence="4">
    <location>
        <begin position="291"/>
        <end position="387"/>
    </location>
</feature>
<dbReference type="Gene3D" id="3.40.630.190">
    <property type="entry name" value="LCP protein"/>
    <property type="match status" value="1"/>
</dbReference>
<dbReference type="RefSeq" id="WP_108729530.1">
    <property type="nucleotide sequence ID" value="NZ_CP025785.1"/>
</dbReference>
<dbReference type="Pfam" id="PF03816">
    <property type="entry name" value="LytR_cpsA_psr"/>
    <property type="match status" value="1"/>
</dbReference>
<keyword evidence="2" id="KW-0472">Membrane</keyword>
<evidence type="ECO:0000259" key="4">
    <source>
        <dbReference type="Pfam" id="PF13399"/>
    </source>
</evidence>
<comment type="similarity">
    <text evidence="1">Belongs to the LytR/CpsA/Psr (LCP) family.</text>
</comment>
<gene>
    <name evidence="5" type="ORF">CR532_04115</name>
</gene>
<dbReference type="InterPro" id="IPR004474">
    <property type="entry name" value="LytR_CpsA_psr"/>
</dbReference>
<keyword evidence="6" id="KW-1185">Reference proteome</keyword>
<organism evidence="5 6">
    <name type="scientific">Candidatus Borreliella tachyglossi</name>
    <dbReference type="NCBI Taxonomy" id="1964448"/>
    <lineage>
        <taxon>Bacteria</taxon>
        <taxon>Pseudomonadati</taxon>
        <taxon>Spirochaetota</taxon>
        <taxon>Spirochaetia</taxon>
        <taxon>Spirochaetales</taxon>
        <taxon>Borreliaceae</taxon>
        <taxon>Borreliella</taxon>
    </lineage>
</organism>
<sequence length="395" mass="45871">MKKELVFLVLIILIVIGVVIFFVDSSKKEQVYFELNTKSNISFLFLIEDDIGNLVSMQEIFINIKTGNIGFLDIPIYTGYEDLKGNVSWFEDLYANNNFNGFLSKISRQLNHEPDYYIRFKKNNFVKFIDYLGGVRLLVKDPVKVYSIENPILIPSGNSIFDGDKAYDYLNYFRDIRYFNERFEFFKEFFRKTLAQFSSFDEGYEYFFKMYSMLDTSLSETVFRYIFTNYKINNENIIFINIKGQEEIFKDNENSLIKVIFPYYGGAVLKETIENLNRDLVSEKSRDEEIVKVVILNGTKTSGLARNASAIFDSLKFKVVKFANADRDNYLHTLVINNSDNLEMAMKAGDVIRVRDIKPISEVSIDTSGLYGSDVSPDVIIILGDDFDGRYVKHR</sequence>
<protein>
    <submittedName>
        <fullName evidence="5">LytR family transcriptional regulator</fullName>
    </submittedName>
</protein>
<name>A0A2S1LXX7_9SPIR</name>
<dbReference type="Proteomes" id="UP000244655">
    <property type="component" value="Chromosome"/>
</dbReference>
<keyword evidence="2" id="KW-1133">Transmembrane helix</keyword>
<dbReference type="Pfam" id="PF13399">
    <property type="entry name" value="LytR_C"/>
    <property type="match status" value="1"/>
</dbReference>
<dbReference type="InterPro" id="IPR027381">
    <property type="entry name" value="LytR/CpsA/Psr_C"/>
</dbReference>
<proteinExistence type="inferred from homology"/>
<dbReference type="InterPro" id="IPR050922">
    <property type="entry name" value="LytR/CpsA/Psr_CW_biosynth"/>
</dbReference>